<dbReference type="PROSITE" id="PS50043">
    <property type="entry name" value="HTH_LUXR_2"/>
    <property type="match status" value="1"/>
</dbReference>
<evidence type="ECO:0000313" key="3">
    <source>
        <dbReference type="Proteomes" id="UP000226079"/>
    </source>
</evidence>
<gene>
    <name evidence="2" type="ORF">ATK74_0791</name>
</gene>
<dbReference type="InterPro" id="IPR011990">
    <property type="entry name" value="TPR-like_helical_dom_sf"/>
</dbReference>
<comment type="caution">
    <text evidence="2">The sequence shown here is derived from an EMBL/GenBank/DDBJ whole genome shotgun (WGS) entry which is preliminary data.</text>
</comment>
<dbReference type="Pfam" id="PF25873">
    <property type="entry name" value="WHD_MalT"/>
    <property type="match status" value="1"/>
</dbReference>
<dbReference type="EMBL" id="PDJC01000001">
    <property type="protein sequence ID" value="PFG16257.1"/>
    <property type="molecule type" value="Genomic_DNA"/>
</dbReference>
<dbReference type="InterPro" id="IPR000792">
    <property type="entry name" value="Tscrpt_reg_LuxR_C"/>
</dbReference>
<dbReference type="SUPFAM" id="SSF48452">
    <property type="entry name" value="TPR-like"/>
    <property type="match status" value="1"/>
</dbReference>
<dbReference type="Proteomes" id="UP000226079">
    <property type="component" value="Unassembled WGS sequence"/>
</dbReference>
<dbReference type="PANTHER" id="PTHR47691:SF3">
    <property type="entry name" value="HTH-TYPE TRANSCRIPTIONAL REGULATOR RV0890C-RELATED"/>
    <property type="match status" value="1"/>
</dbReference>
<dbReference type="RefSeq" id="WP_098459813.1">
    <property type="nucleotide sequence ID" value="NZ_PDJC01000001.1"/>
</dbReference>
<dbReference type="PANTHER" id="PTHR47691">
    <property type="entry name" value="REGULATOR-RELATED"/>
    <property type="match status" value="1"/>
</dbReference>
<dbReference type="OrthoDB" id="134985at2"/>
<dbReference type="GO" id="GO:0006355">
    <property type="term" value="P:regulation of DNA-templated transcription"/>
    <property type="evidence" value="ECO:0007669"/>
    <property type="project" value="InterPro"/>
</dbReference>
<dbReference type="PRINTS" id="PR00038">
    <property type="entry name" value="HTHLUXR"/>
</dbReference>
<dbReference type="SUPFAM" id="SSF52540">
    <property type="entry name" value="P-loop containing nucleoside triphosphate hydrolases"/>
    <property type="match status" value="1"/>
</dbReference>
<keyword evidence="3" id="KW-1185">Reference proteome</keyword>
<proteinExistence type="predicted"/>
<evidence type="ECO:0000259" key="1">
    <source>
        <dbReference type="PROSITE" id="PS50043"/>
    </source>
</evidence>
<dbReference type="InterPro" id="IPR027417">
    <property type="entry name" value="P-loop_NTPase"/>
</dbReference>
<dbReference type="CDD" id="cd06170">
    <property type="entry name" value="LuxR_C_like"/>
    <property type="match status" value="1"/>
</dbReference>
<protein>
    <submittedName>
        <fullName evidence="2">LuxR family maltose regulon positive regulatory protein</fullName>
    </submittedName>
</protein>
<dbReference type="InterPro" id="IPR016032">
    <property type="entry name" value="Sig_transdc_resp-reg_C-effctor"/>
</dbReference>
<dbReference type="SUPFAM" id="SSF46894">
    <property type="entry name" value="C-terminal effector domain of the bipartite response regulators"/>
    <property type="match status" value="1"/>
</dbReference>
<evidence type="ECO:0000313" key="2">
    <source>
        <dbReference type="EMBL" id="PFG16257.1"/>
    </source>
</evidence>
<dbReference type="Gene3D" id="1.10.10.10">
    <property type="entry name" value="Winged helix-like DNA-binding domain superfamily/Winged helix DNA-binding domain"/>
    <property type="match status" value="1"/>
</dbReference>
<dbReference type="Gene3D" id="3.40.50.300">
    <property type="entry name" value="P-loop containing nucleotide triphosphate hydrolases"/>
    <property type="match status" value="1"/>
</dbReference>
<dbReference type="Pfam" id="PF00196">
    <property type="entry name" value="GerE"/>
    <property type="match status" value="1"/>
</dbReference>
<dbReference type="InterPro" id="IPR041617">
    <property type="entry name" value="TPR_MalT"/>
</dbReference>
<dbReference type="Pfam" id="PF17874">
    <property type="entry name" value="TPR_MalT"/>
    <property type="match status" value="1"/>
</dbReference>
<dbReference type="GO" id="GO:0003677">
    <property type="term" value="F:DNA binding"/>
    <property type="evidence" value="ECO:0007669"/>
    <property type="project" value="InterPro"/>
</dbReference>
<dbReference type="SMART" id="SM00421">
    <property type="entry name" value="HTH_LUXR"/>
    <property type="match status" value="1"/>
</dbReference>
<dbReference type="AlphaFoldDB" id="A0A2A9CP72"/>
<organism evidence="2 3">
    <name type="scientific">Propionicimonas paludicola</name>
    <dbReference type="NCBI Taxonomy" id="185243"/>
    <lineage>
        <taxon>Bacteria</taxon>
        <taxon>Bacillati</taxon>
        <taxon>Actinomycetota</taxon>
        <taxon>Actinomycetes</taxon>
        <taxon>Propionibacteriales</taxon>
        <taxon>Nocardioidaceae</taxon>
        <taxon>Propionicimonas</taxon>
    </lineage>
</organism>
<accession>A0A2A9CP72</accession>
<sequence>MPVPLISTKLYVPRVRPDVVLRERLLQRVSHATSARVVVVSAPPGFGKTTLLAEWVQRPDVDPRLVAWLSLDGTENEPALFWNYVVASLRAAVPALADLVVGAPLAASHVVATIVNALAGVEQDVWLVLDDFHQLDNGEVLIAVGQLIDHLPAHVHLLIGTRQDPDLPLSRWRARGELVEVRAADLRFTADETAEYLRSSAGLDLSAAQTAHLAERAEGWVAALQLAALSMRGHHDVAGFIERFAGDDRYLVDYLMDEVLSGQSAQTVDFLLRTAVLDRLSGSLCDAVTERNDSAEMLSWLERANLFVVPLDDQAVWFRYHHLFVDLLRARLLAEQPEMVRPLHRRASTWFEAAGLADEAISHALAAGDVGSAARLVELELPEARRSRQDARLTRWLQSLPIEVISANPVLTTFHGWTLMASGDLEAVESRLELAESLLADPASGSRGWAETEELRTLPATIAIYRASLAQARGDLAGAAAHARRALELIGPDDHLARGAAAGFLALVAWSAGEIGMAVDTFTSAIASLRSAGATVDELAGTALLAEMVAAAGRPAKARQLCRTALRRAEELGAPAARAIADLHVQLAELDLDDQDLDAAGRHLAAAEEFEVQVSGSGGRHRWFMAAARVAESRADFAGALEHLAQAEALYQPGYYPQVRPIPALRARVLISAGELAQAAEWALDQAVTMTDEADYLAEYDELTLARLILADQPRRRGELGPLITLLERLEAAAQTSGRLGSLTDIRRQLARAVHAAGAGLAPSAARPALTERELQVLRLLDSELSGPEIARTLFVSDNTLRTHTKHIFTKLDVTSRRAAIARGRERGLL</sequence>
<dbReference type="InterPro" id="IPR059106">
    <property type="entry name" value="WHD_MalT"/>
</dbReference>
<feature type="domain" description="HTH luxR-type" evidence="1">
    <location>
        <begin position="763"/>
        <end position="828"/>
    </location>
</feature>
<dbReference type="Gene3D" id="1.25.40.10">
    <property type="entry name" value="Tetratricopeptide repeat domain"/>
    <property type="match status" value="1"/>
</dbReference>
<dbReference type="InterPro" id="IPR036388">
    <property type="entry name" value="WH-like_DNA-bd_sf"/>
</dbReference>
<reference evidence="2 3" key="1">
    <citation type="submission" date="2017-10" db="EMBL/GenBank/DDBJ databases">
        <title>Sequencing the genomes of 1000 actinobacteria strains.</title>
        <authorList>
            <person name="Klenk H.-P."/>
        </authorList>
    </citation>
    <scope>NUCLEOTIDE SEQUENCE [LARGE SCALE GENOMIC DNA]</scope>
    <source>
        <strain evidence="2 3">DSM 15597</strain>
    </source>
</reference>
<name>A0A2A9CP72_9ACTN</name>